<dbReference type="Pfam" id="PF01612">
    <property type="entry name" value="DNA_pol_A_exo1"/>
    <property type="match status" value="1"/>
</dbReference>
<dbReference type="InterPro" id="IPR036397">
    <property type="entry name" value="RNaseH_sf"/>
</dbReference>
<keyword evidence="3" id="KW-1185">Reference proteome</keyword>
<dbReference type="GO" id="GO:0008408">
    <property type="term" value="F:3'-5' exonuclease activity"/>
    <property type="evidence" value="ECO:0007669"/>
    <property type="project" value="InterPro"/>
</dbReference>
<dbReference type="PANTHER" id="PTHR46814">
    <property type="entry name" value="EGALITARIAN, ISOFORM B"/>
    <property type="match status" value="1"/>
</dbReference>
<gene>
    <name evidence="2" type="ORF">FSP39_015357</name>
</gene>
<dbReference type="SUPFAM" id="SSF53098">
    <property type="entry name" value="Ribonuclease H-like"/>
    <property type="match status" value="1"/>
</dbReference>
<evidence type="ECO:0000313" key="3">
    <source>
        <dbReference type="Proteomes" id="UP001186944"/>
    </source>
</evidence>
<dbReference type="InterPro" id="IPR002562">
    <property type="entry name" value="3'-5'_exonuclease_dom"/>
</dbReference>
<dbReference type="InterPro" id="IPR012337">
    <property type="entry name" value="RNaseH-like_sf"/>
</dbReference>
<sequence length="434" mass="50674">MQRADMPEIYHEKEVVTDTQRCRQVVHILQREIAVSLAGEGVALGREGPLTLVQVGTFYGAVYLFDILVNNELFDKGGLRLLLESDKVAKVTHSCCFLSAALFAQYAVRVRNVFDTQIAHLLISEHEGRQLPERLTLFDVTRCYSGEDNSYGWRSDVRDMWLRRLGDYWGQRPLTNEMVEFAADDAMAIIPEVYRRQYEYLEKNRLLPKFKARVEEEILVEVNQEVKDMRGRRIESTVKDIVRKMDEKYDLDSKLFEILDDDEMYALHLLHFPDAPNISEKVVNFKTKYILQELTKIEEDLHTEQVMISTRNSLGDDIKNYEKHPDERVRTKARHLRIQIYDMLLREIGRRYGGLSAPQIFTELEKQALRSLTPKSQTDPSIEPFVLAQHWIIVENDIDQALFNLRYGHPALQITKDFADRLRTYEKLELTEGT</sequence>
<name>A0AA88XIZ2_PINIB</name>
<reference evidence="2" key="1">
    <citation type="submission" date="2019-08" db="EMBL/GenBank/DDBJ databases">
        <title>The improved chromosome-level genome for the pearl oyster Pinctada fucata martensii using PacBio sequencing and Hi-C.</title>
        <authorList>
            <person name="Zheng Z."/>
        </authorList>
    </citation>
    <scope>NUCLEOTIDE SEQUENCE</scope>
    <source>
        <strain evidence="2">ZZ-2019</strain>
        <tissue evidence="2">Adductor muscle</tissue>
    </source>
</reference>
<accession>A0AA88XIZ2</accession>
<feature type="domain" description="3'-5' exonuclease" evidence="1">
    <location>
        <begin position="13"/>
        <end position="202"/>
    </location>
</feature>
<evidence type="ECO:0000259" key="1">
    <source>
        <dbReference type="SMART" id="SM00474"/>
    </source>
</evidence>
<dbReference type="SMART" id="SM00474">
    <property type="entry name" value="35EXOc"/>
    <property type="match status" value="1"/>
</dbReference>
<dbReference type="GO" id="GO:0006139">
    <property type="term" value="P:nucleobase-containing compound metabolic process"/>
    <property type="evidence" value="ECO:0007669"/>
    <property type="project" value="InterPro"/>
</dbReference>
<protein>
    <recommendedName>
        <fullName evidence="1">3'-5' exonuclease domain-containing protein</fullName>
    </recommendedName>
</protein>
<dbReference type="PANTHER" id="PTHR46814:SF1">
    <property type="entry name" value="EGALITARIAN, ISOFORM B"/>
    <property type="match status" value="1"/>
</dbReference>
<evidence type="ECO:0000313" key="2">
    <source>
        <dbReference type="EMBL" id="KAK3086216.1"/>
    </source>
</evidence>
<dbReference type="GO" id="GO:0003676">
    <property type="term" value="F:nucleic acid binding"/>
    <property type="evidence" value="ECO:0007669"/>
    <property type="project" value="InterPro"/>
</dbReference>
<dbReference type="EMBL" id="VSWD01000012">
    <property type="protein sequence ID" value="KAK3086216.1"/>
    <property type="molecule type" value="Genomic_DNA"/>
</dbReference>
<dbReference type="AlphaFoldDB" id="A0AA88XIZ2"/>
<comment type="caution">
    <text evidence="2">The sequence shown here is derived from an EMBL/GenBank/DDBJ whole genome shotgun (WGS) entry which is preliminary data.</text>
</comment>
<dbReference type="Proteomes" id="UP001186944">
    <property type="component" value="Unassembled WGS sequence"/>
</dbReference>
<proteinExistence type="predicted"/>
<dbReference type="Gene3D" id="3.30.420.10">
    <property type="entry name" value="Ribonuclease H-like superfamily/Ribonuclease H"/>
    <property type="match status" value="1"/>
</dbReference>
<organism evidence="2 3">
    <name type="scientific">Pinctada imbricata</name>
    <name type="common">Atlantic pearl-oyster</name>
    <name type="synonym">Pinctada martensii</name>
    <dbReference type="NCBI Taxonomy" id="66713"/>
    <lineage>
        <taxon>Eukaryota</taxon>
        <taxon>Metazoa</taxon>
        <taxon>Spiralia</taxon>
        <taxon>Lophotrochozoa</taxon>
        <taxon>Mollusca</taxon>
        <taxon>Bivalvia</taxon>
        <taxon>Autobranchia</taxon>
        <taxon>Pteriomorphia</taxon>
        <taxon>Pterioida</taxon>
        <taxon>Pterioidea</taxon>
        <taxon>Pteriidae</taxon>
        <taxon>Pinctada</taxon>
    </lineage>
</organism>